<dbReference type="Proteomes" id="UP001258017">
    <property type="component" value="Unassembled WGS sequence"/>
</dbReference>
<sequence>MSNSSAADGSTSKGKIPLDMFKTDSPDAVGGIIGSSSMSTTFAFRLSDKCNASPYRKDNGKKKDVRAISTLYIGQEDKTNKNLVYLVDENLSVLEPNANNDFITDIKGTNKYIIDLIGFSGIVKAPVRITMFQNDPDQSTNPYQDIIYQTTLQSKSMYTDNVRDLHTI</sequence>
<dbReference type="AlphaFoldDB" id="A0AAD9R8Y4"/>
<protein>
    <submittedName>
        <fullName evidence="1">Uncharacterized protein</fullName>
    </submittedName>
</protein>
<proteinExistence type="predicted"/>
<evidence type="ECO:0000313" key="1">
    <source>
        <dbReference type="EMBL" id="KAK2574671.1"/>
    </source>
</evidence>
<reference evidence="1" key="1">
    <citation type="submission" date="2021-08" db="EMBL/GenBank/DDBJ databases">
        <authorList>
            <person name="Misof B."/>
            <person name="Oliver O."/>
            <person name="Podsiadlowski L."/>
            <person name="Donath A."/>
            <person name="Peters R."/>
            <person name="Mayer C."/>
            <person name="Rust J."/>
            <person name="Gunkel S."/>
            <person name="Lesny P."/>
            <person name="Martin S."/>
            <person name="Oeyen J.P."/>
            <person name="Petersen M."/>
            <person name="Panagiotis P."/>
            <person name="Wilbrandt J."/>
            <person name="Tanja T."/>
        </authorList>
    </citation>
    <scope>NUCLEOTIDE SEQUENCE</scope>
    <source>
        <strain evidence="1">GBR_01_08_01A</strain>
        <tissue evidence="1">Thorax + abdomen</tissue>
    </source>
</reference>
<reference evidence="1" key="2">
    <citation type="journal article" date="2023" name="Commun. Biol.">
        <title>Intrasexual cuticular hydrocarbon dimorphism in a wasp sheds light on hydrocarbon biosynthesis genes in Hymenoptera.</title>
        <authorList>
            <person name="Moris V.C."/>
            <person name="Podsiadlowski L."/>
            <person name="Martin S."/>
            <person name="Oeyen J.P."/>
            <person name="Donath A."/>
            <person name="Petersen M."/>
            <person name="Wilbrandt J."/>
            <person name="Misof B."/>
            <person name="Liedtke D."/>
            <person name="Thamm M."/>
            <person name="Scheiner R."/>
            <person name="Schmitt T."/>
            <person name="Niehuis O."/>
        </authorList>
    </citation>
    <scope>NUCLEOTIDE SEQUENCE</scope>
    <source>
        <strain evidence="1">GBR_01_08_01A</strain>
    </source>
</reference>
<comment type="caution">
    <text evidence="1">The sequence shown here is derived from an EMBL/GenBank/DDBJ whole genome shotgun (WGS) entry which is preliminary data.</text>
</comment>
<accession>A0AAD9R8Y4</accession>
<organism evidence="1 2">
    <name type="scientific">Odynerus spinipes</name>
    <dbReference type="NCBI Taxonomy" id="1348599"/>
    <lineage>
        <taxon>Eukaryota</taxon>
        <taxon>Metazoa</taxon>
        <taxon>Ecdysozoa</taxon>
        <taxon>Arthropoda</taxon>
        <taxon>Hexapoda</taxon>
        <taxon>Insecta</taxon>
        <taxon>Pterygota</taxon>
        <taxon>Neoptera</taxon>
        <taxon>Endopterygota</taxon>
        <taxon>Hymenoptera</taxon>
        <taxon>Apocrita</taxon>
        <taxon>Aculeata</taxon>
        <taxon>Vespoidea</taxon>
        <taxon>Vespidae</taxon>
        <taxon>Eumeninae</taxon>
        <taxon>Odynerus</taxon>
    </lineage>
</organism>
<gene>
    <name evidence="1" type="ORF">KPH14_012949</name>
</gene>
<evidence type="ECO:0000313" key="2">
    <source>
        <dbReference type="Proteomes" id="UP001258017"/>
    </source>
</evidence>
<keyword evidence="2" id="KW-1185">Reference proteome</keyword>
<name>A0AAD9R8Y4_9HYME</name>
<dbReference type="EMBL" id="JAIFRP010005280">
    <property type="protein sequence ID" value="KAK2574671.1"/>
    <property type="molecule type" value="Genomic_DNA"/>
</dbReference>